<geneLocation type="plasmid" evidence="2">
    <name>p1</name>
</geneLocation>
<dbReference type="AlphaFoldDB" id="A0AAU6Q7U1"/>
<name>A0AAU6Q7U1_9DEIO</name>
<keyword evidence="2" id="KW-0614">Plasmid</keyword>
<sequence length="54" mass="6132">MDHTTEAALKLYELFKAGKATKRQTLDCLKLLADTRPRPRQLEEGEEGEDEGDL</sequence>
<dbReference type="RefSeq" id="WP_339098209.1">
    <property type="nucleotide sequence ID" value="NZ_CP149784.1"/>
</dbReference>
<feature type="compositionally biased region" description="Acidic residues" evidence="1">
    <location>
        <begin position="44"/>
        <end position="54"/>
    </location>
</feature>
<reference evidence="2" key="1">
    <citation type="submission" date="2024-03" db="EMBL/GenBank/DDBJ databases">
        <title>Deinococcus weizhi sp. nov., isolated from human skin.</title>
        <authorList>
            <person name="Wei Z."/>
            <person name="Tian F."/>
            <person name="Yang C."/>
            <person name="Xin L.T."/>
            <person name="Wen Z.J."/>
            <person name="Lan K.C."/>
            <person name="Yu L."/>
            <person name="Zhe W."/>
            <person name="Dan F.D."/>
            <person name="Jun W."/>
            <person name="Rui Z."/>
            <person name="Yong X.J."/>
            <person name="Ting Y."/>
            <person name="Wei X."/>
            <person name="Xu Z.G."/>
            <person name="Xin Z."/>
            <person name="Dong F.G."/>
            <person name="Ni X.M."/>
            <person name="Zheng M.G."/>
            <person name="Chun Y."/>
            <person name="Qian W.X."/>
        </authorList>
    </citation>
    <scope>NUCLEOTIDE SEQUENCE</scope>
    <source>
        <strain evidence="2">VB142</strain>
        <plasmid evidence="2">p1</plasmid>
    </source>
</reference>
<feature type="compositionally biased region" description="Basic and acidic residues" evidence="1">
    <location>
        <begin position="34"/>
        <end position="43"/>
    </location>
</feature>
<protein>
    <submittedName>
        <fullName evidence="2">Uncharacterized protein</fullName>
    </submittedName>
</protein>
<organism evidence="2">
    <name type="scientific">Deinococcus sp. VB142</name>
    <dbReference type="NCBI Taxonomy" id="3112952"/>
    <lineage>
        <taxon>Bacteria</taxon>
        <taxon>Thermotogati</taxon>
        <taxon>Deinococcota</taxon>
        <taxon>Deinococci</taxon>
        <taxon>Deinococcales</taxon>
        <taxon>Deinococcaceae</taxon>
        <taxon>Deinococcus</taxon>
    </lineage>
</organism>
<accession>A0AAU6Q7U1</accession>
<evidence type="ECO:0000313" key="2">
    <source>
        <dbReference type="EMBL" id="WYF46711.1"/>
    </source>
</evidence>
<dbReference type="EMBL" id="CP149784">
    <property type="protein sequence ID" value="WYF46711.1"/>
    <property type="molecule type" value="Genomic_DNA"/>
</dbReference>
<gene>
    <name evidence="2" type="ORF">WDJ50_17885</name>
</gene>
<feature type="region of interest" description="Disordered" evidence="1">
    <location>
        <begin position="34"/>
        <end position="54"/>
    </location>
</feature>
<proteinExistence type="predicted"/>
<evidence type="ECO:0000256" key="1">
    <source>
        <dbReference type="SAM" id="MobiDB-lite"/>
    </source>
</evidence>